<feature type="chain" id="PRO_5020493446" evidence="1">
    <location>
        <begin position="19"/>
        <end position="315"/>
    </location>
</feature>
<evidence type="ECO:0000259" key="2">
    <source>
        <dbReference type="SMART" id="SM00460"/>
    </source>
</evidence>
<dbReference type="OrthoDB" id="9788327at2"/>
<organism evidence="3 4">
    <name type="scientific">Tenacibaculum skagerrakense</name>
    <dbReference type="NCBI Taxonomy" id="186571"/>
    <lineage>
        <taxon>Bacteria</taxon>
        <taxon>Pseudomonadati</taxon>
        <taxon>Bacteroidota</taxon>
        <taxon>Flavobacteriia</taxon>
        <taxon>Flavobacteriales</taxon>
        <taxon>Flavobacteriaceae</taxon>
        <taxon>Tenacibaculum</taxon>
    </lineage>
</organism>
<comment type="caution">
    <text evidence="3">The sequence shown here is derived from an EMBL/GenBank/DDBJ whole genome shotgun (WGS) entry which is preliminary data.</text>
</comment>
<dbReference type="InterPro" id="IPR002931">
    <property type="entry name" value="Transglutaminase-like"/>
</dbReference>
<dbReference type="Gene3D" id="3.10.620.30">
    <property type="match status" value="1"/>
</dbReference>
<dbReference type="RefSeq" id="WP_132793203.1">
    <property type="nucleotide sequence ID" value="NZ_SLXM01000001.1"/>
</dbReference>
<feature type="signal peptide" evidence="1">
    <location>
        <begin position="1"/>
        <end position="18"/>
    </location>
</feature>
<dbReference type="Pfam" id="PF01841">
    <property type="entry name" value="Transglut_core"/>
    <property type="match status" value="1"/>
</dbReference>
<dbReference type="GO" id="GO:0005737">
    <property type="term" value="C:cytoplasm"/>
    <property type="evidence" value="ECO:0007669"/>
    <property type="project" value="TreeGrafter"/>
</dbReference>
<protein>
    <submittedName>
        <fullName evidence="3">Transglutaminase superfamily protein</fullName>
    </submittedName>
</protein>
<dbReference type="AlphaFoldDB" id="A0A4R2P3Q4"/>
<reference evidence="3 4" key="1">
    <citation type="submission" date="2019-03" db="EMBL/GenBank/DDBJ databases">
        <title>Genomic Encyclopedia of Type Strains, Phase IV (KMG-IV): sequencing the most valuable type-strain genomes for metagenomic binning, comparative biology and taxonomic classification.</title>
        <authorList>
            <person name="Goeker M."/>
        </authorList>
    </citation>
    <scope>NUCLEOTIDE SEQUENCE [LARGE SCALE GENOMIC DNA]</scope>
    <source>
        <strain evidence="3 4">DSM 14836</strain>
    </source>
</reference>
<proteinExistence type="predicted"/>
<feature type="domain" description="Transglutaminase-like" evidence="2">
    <location>
        <begin position="105"/>
        <end position="172"/>
    </location>
</feature>
<dbReference type="EMBL" id="SLXM01000001">
    <property type="protein sequence ID" value="TCP28654.1"/>
    <property type="molecule type" value="Genomic_DNA"/>
</dbReference>
<sequence>MKRIIYLLISLHFFIAQAQSNFLIKNKVRGYKNVGTSYELFQKIDKDFTTKISKIKAVYAWITLHIKYQVSDSKFIHEPEQILYFNEEDLARKLKAKNDRLVEKAISEKSGVCEHMALVFNKLCDYFGVENELIKGYVRNTPEEIGVRPKFKNHIWNVVKLDGIWMLIDATYGIDYDRNLDRPECDFSYFDIPKNQMRLTHYPSKKKWIDFLEQQSINKFSALPMFWEVFIKAKATLINPSNGKLESGAAKKFITFRNLNENLKITYKFNDDLYARKPIVKRSGDFTNVIIDSTKKGILTLYFNNTSALAFKVID</sequence>
<name>A0A4R2P3Q4_9FLAO</name>
<dbReference type="SUPFAM" id="SSF54001">
    <property type="entry name" value="Cysteine proteinases"/>
    <property type="match status" value="1"/>
</dbReference>
<gene>
    <name evidence="3" type="ORF">EV195_101834</name>
</gene>
<dbReference type="PANTHER" id="PTHR46333:SF2">
    <property type="entry name" value="CYTOKINESIS PROTEIN 3"/>
    <property type="match status" value="1"/>
</dbReference>
<evidence type="ECO:0000256" key="1">
    <source>
        <dbReference type="SAM" id="SignalP"/>
    </source>
</evidence>
<dbReference type="SMART" id="SM00460">
    <property type="entry name" value="TGc"/>
    <property type="match status" value="1"/>
</dbReference>
<keyword evidence="1" id="KW-0732">Signal</keyword>
<accession>A0A4R2P3Q4</accession>
<dbReference type="InterPro" id="IPR038765">
    <property type="entry name" value="Papain-like_cys_pep_sf"/>
</dbReference>
<evidence type="ECO:0000313" key="4">
    <source>
        <dbReference type="Proteomes" id="UP000294564"/>
    </source>
</evidence>
<evidence type="ECO:0000313" key="3">
    <source>
        <dbReference type="EMBL" id="TCP28654.1"/>
    </source>
</evidence>
<dbReference type="InterPro" id="IPR052557">
    <property type="entry name" value="CAP/Cytokinesis_protein"/>
</dbReference>
<dbReference type="Proteomes" id="UP000294564">
    <property type="component" value="Unassembled WGS sequence"/>
</dbReference>
<keyword evidence="4" id="KW-1185">Reference proteome</keyword>
<dbReference type="PANTHER" id="PTHR46333">
    <property type="entry name" value="CYTOKINESIS PROTEIN 3"/>
    <property type="match status" value="1"/>
</dbReference>